<feature type="region of interest" description="Disordered" evidence="1">
    <location>
        <begin position="346"/>
        <end position="367"/>
    </location>
</feature>
<feature type="compositionally biased region" description="Polar residues" evidence="1">
    <location>
        <begin position="1"/>
        <end position="11"/>
    </location>
</feature>
<protein>
    <recommendedName>
        <fullName evidence="4">RING-type domain-containing protein</fullName>
    </recommendedName>
</protein>
<evidence type="ECO:0000313" key="3">
    <source>
        <dbReference type="Proteomes" id="UP000606974"/>
    </source>
</evidence>
<feature type="compositionally biased region" description="Pro residues" evidence="1">
    <location>
        <begin position="172"/>
        <end position="182"/>
    </location>
</feature>
<dbReference type="OrthoDB" id="2398441at2759"/>
<dbReference type="GO" id="GO:0004842">
    <property type="term" value="F:ubiquitin-protein transferase activity"/>
    <property type="evidence" value="ECO:0007669"/>
    <property type="project" value="TreeGrafter"/>
</dbReference>
<proteinExistence type="predicted"/>
<dbReference type="InterPro" id="IPR038886">
    <property type="entry name" value="E3_SLX5/Rfp1"/>
</dbReference>
<evidence type="ECO:0000313" key="2">
    <source>
        <dbReference type="EMBL" id="KAF7510299.1"/>
    </source>
</evidence>
<feature type="region of interest" description="Disordered" evidence="1">
    <location>
        <begin position="1"/>
        <end position="151"/>
    </location>
</feature>
<feature type="region of interest" description="Disordered" evidence="1">
    <location>
        <begin position="166"/>
        <end position="248"/>
    </location>
</feature>
<dbReference type="PANTHER" id="PTHR28042:SF1">
    <property type="entry name" value="E3 UBIQUITIN-PROTEIN LIGASE COMPLEX SLX5-SLX8 SUBUNIT SLX5"/>
    <property type="match status" value="1"/>
</dbReference>
<name>A0A8H7ALD8_9EURO</name>
<dbReference type="GO" id="GO:0033768">
    <property type="term" value="C:SUMO-targeted ubiquitin ligase complex"/>
    <property type="evidence" value="ECO:0007669"/>
    <property type="project" value="TreeGrafter"/>
</dbReference>
<organism evidence="2 3">
    <name type="scientific">Endocarpon pusillum</name>
    <dbReference type="NCBI Taxonomy" id="364733"/>
    <lineage>
        <taxon>Eukaryota</taxon>
        <taxon>Fungi</taxon>
        <taxon>Dikarya</taxon>
        <taxon>Ascomycota</taxon>
        <taxon>Pezizomycotina</taxon>
        <taxon>Eurotiomycetes</taxon>
        <taxon>Chaetothyriomycetidae</taxon>
        <taxon>Verrucariales</taxon>
        <taxon>Verrucariaceae</taxon>
        <taxon>Endocarpon</taxon>
    </lineage>
</organism>
<dbReference type="EMBL" id="JAACFV010000031">
    <property type="protein sequence ID" value="KAF7510299.1"/>
    <property type="molecule type" value="Genomic_DNA"/>
</dbReference>
<feature type="compositionally biased region" description="Polar residues" evidence="1">
    <location>
        <begin position="80"/>
        <end position="95"/>
    </location>
</feature>
<feature type="compositionally biased region" description="Low complexity" evidence="1">
    <location>
        <begin position="32"/>
        <end position="60"/>
    </location>
</feature>
<keyword evidence="3" id="KW-1185">Reference proteome</keyword>
<sequence length="459" mass="50124">MPTFHSHSSGTLLEEPSRRKRSYHDFLHSESRTASPSASPPRLRFSITPSPSNLSSMSRPSPMPPRRFIGDGFDYRRPVMSTSGNHQAAQTSTPTPDVIDLTDDSDSLHTQPILRGVSAERSVPRLQRLTRRRPDQSGQGRQDAGPVAAIPALRVPIIDLETLEFGDAAGAPPSPPPAPNGPPMVSDNEFLALFQEPPSSPGFEILGERSVRPEQPPPPPPRRSVAERRPTPYVTEEEREASEVPPLPPAPAFRGLPYGLASWIVHAGTRLAGGNTAGRTERNVPQEGLSNRYTYSNGVYTQVPQYNSGSSWQPQPQLQLPRISALDAFQRPRLNYEAQGFELIGAAHTSPPPRPSSPYKAPRTSAPGFTRKVEEDDIAVCPHCGDELGTGNGDLKQQIWIVKQCGHVYCGECAMNRHVGKSKKAALQALGKPEPFKLCVVQDCNKPVTSKTALFQVYL</sequence>
<gene>
    <name evidence="2" type="ORF">GJ744_006795</name>
</gene>
<dbReference type="PANTHER" id="PTHR28042">
    <property type="entry name" value="E3 UBIQUITIN-PROTEIN LIGASE COMPLEX SLX5-SLX8 SUBUNIT SLX5"/>
    <property type="match status" value="1"/>
</dbReference>
<evidence type="ECO:0000256" key="1">
    <source>
        <dbReference type="SAM" id="MobiDB-lite"/>
    </source>
</evidence>
<reference evidence="2" key="1">
    <citation type="submission" date="2020-02" db="EMBL/GenBank/DDBJ databases">
        <authorList>
            <person name="Palmer J.M."/>
        </authorList>
    </citation>
    <scope>NUCLEOTIDE SEQUENCE</scope>
    <source>
        <strain evidence="2">EPUS1.4</strain>
        <tissue evidence="2">Thallus</tissue>
    </source>
</reference>
<evidence type="ECO:0008006" key="4">
    <source>
        <dbReference type="Google" id="ProtNLM"/>
    </source>
</evidence>
<comment type="caution">
    <text evidence="2">The sequence shown here is derived from an EMBL/GenBank/DDBJ whole genome shotgun (WGS) entry which is preliminary data.</text>
</comment>
<accession>A0A8H7ALD8</accession>
<dbReference type="Proteomes" id="UP000606974">
    <property type="component" value="Unassembled WGS sequence"/>
</dbReference>
<dbReference type="AlphaFoldDB" id="A0A8H7ALD8"/>